<reference evidence="1" key="1">
    <citation type="journal article" date="2020" name="Nature">
        <title>Giant virus diversity and host interactions through global metagenomics.</title>
        <authorList>
            <person name="Schulz F."/>
            <person name="Roux S."/>
            <person name="Paez-Espino D."/>
            <person name="Jungbluth S."/>
            <person name="Walsh D.A."/>
            <person name="Denef V.J."/>
            <person name="McMahon K.D."/>
            <person name="Konstantinidis K.T."/>
            <person name="Eloe-Fadrosh E.A."/>
            <person name="Kyrpides N.C."/>
            <person name="Woyke T."/>
        </authorList>
    </citation>
    <scope>NUCLEOTIDE SEQUENCE</scope>
    <source>
        <strain evidence="1">GVMAG-S-1101169-75</strain>
    </source>
</reference>
<dbReference type="EMBL" id="MN740796">
    <property type="protein sequence ID" value="QHU12064.1"/>
    <property type="molecule type" value="Genomic_DNA"/>
</dbReference>
<organism evidence="1">
    <name type="scientific">viral metagenome</name>
    <dbReference type="NCBI Taxonomy" id="1070528"/>
    <lineage>
        <taxon>unclassified sequences</taxon>
        <taxon>metagenomes</taxon>
        <taxon>organismal metagenomes</taxon>
    </lineage>
</organism>
<proteinExistence type="predicted"/>
<accession>A0A6C0K7H2</accession>
<protein>
    <submittedName>
        <fullName evidence="1">Uncharacterized protein</fullName>
    </submittedName>
</protein>
<name>A0A6C0K7H2_9ZZZZ</name>
<dbReference type="AlphaFoldDB" id="A0A6C0K7H2"/>
<evidence type="ECO:0000313" key="1">
    <source>
        <dbReference type="EMBL" id="QHU12064.1"/>
    </source>
</evidence>
<sequence length="151" mass="16282">MTSIVLRYNRKTFEAVSVNAQPAGAQTIEWDLNSFDIVVPPNTLACSTDLLNKRMNITACIAADGITLQETYTYNVSDLQNNTLGSIQYIFNYINGSSSGAITSVNSLSSTVFVANGVFATYAGAQVNQTFNNVTGERLITISRYGCGCSH</sequence>